<feature type="transmembrane region" description="Helical" evidence="9">
    <location>
        <begin position="376"/>
        <end position="397"/>
    </location>
</feature>
<feature type="compositionally biased region" description="Basic and acidic residues" evidence="8">
    <location>
        <begin position="481"/>
        <end position="494"/>
    </location>
</feature>
<feature type="compositionally biased region" description="Low complexity" evidence="8">
    <location>
        <begin position="760"/>
        <end position="792"/>
    </location>
</feature>
<organism evidence="11 12">
    <name type="scientific">Rhodotorula paludigena</name>
    <dbReference type="NCBI Taxonomy" id="86838"/>
    <lineage>
        <taxon>Eukaryota</taxon>
        <taxon>Fungi</taxon>
        <taxon>Dikarya</taxon>
        <taxon>Basidiomycota</taxon>
        <taxon>Pucciniomycotina</taxon>
        <taxon>Microbotryomycetes</taxon>
        <taxon>Sporidiobolales</taxon>
        <taxon>Sporidiobolaceae</taxon>
        <taxon>Rhodotorula</taxon>
    </lineage>
</organism>
<dbReference type="GO" id="GO:0012505">
    <property type="term" value="C:endomembrane system"/>
    <property type="evidence" value="ECO:0007669"/>
    <property type="project" value="UniProtKB-SubCell"/>
</dbReference>
<proteinExistence type="inferred from homology"/>
<dbReference type="PANTHER" id="PTHR31503">
    <property type="entry name" value="VACUOLAR CALCIUM ION TRANSPORTER"/>
    <property type="match status" value="1"/>
</dbReference>
<evidence type="ECO:0000313" key="11">
    <source>
        <dbReference type="EMBL" id="GJN87404.1"/>
    </source>
</evidence>
<accession>A0AAV5GC31</accession>
<feature type="transmembrane region" description="Helical" evidence="9">
    <location>
        <begin position="82"/>
        <end position="104"/>
    </location>
</feature>
<gene>
    <name evidence="11" type="ORF">Rhopal_000353-T1</name>
</gene>
<feature type="transmembrane region" description="Helical" evidence="9">
    <location>
        <begin position="192"/>
        <end position="212"/>
    </location>
</feature>
<evidence type="ECO:0000256" key="9">
    <source>
        <dbReference type="SAM" id="Phobius"/>
    </source>
</evidence>
<comment type="subcellular location">
    <subcellularLocation>
        <location evidence="1">Endomembrane system</location>
        <topology evidence="1">Multi-pass membrane protein</topology>
    </subcellularLocation>
</comment>
<feature type="transmembrane region" description="Helical" evidence="9">
    <location>
        <begin position="110"/>
        <end position="133"/>
    </location>
</feature>
<dbReference type="GO" id="GO:0000329">
    <property type="term" value="C:fungal-type vacuole membrane"/>
    <property type="evidence" value="ECO:0007669"/>
    <property type="project" value="TreeGrafter"/>
</dbReference>
<evidence type="ECO:0000256" key="1">
    <source>
        <dbReference type="ARBA" id="ARBA00004127"/>
    </source>
</evidence>
<feature type="transmembrane region" description="Helical" evidence="9">
    <location>
        <begin position="51"/>
        <end position="70"/>
    </location>
</feature>
<evidence type="ECO:0000256" key="7">
    <source>
        <dbReference type="ARBA" id="ARBA00023136"/>
    </source>
</evidence>
<evidence type="ECO:0000259" key="10">
    <source>
        <dbReference type="Pfam" id="PF01699"/>
    </source>
</evidence>
<feature type="domain" description="Sodium/calcium exchanger membrane region" evidence="10">
    <location>
        <begin position="50"/>
        <end position="211"/>
    </location>
</feature>
<evidence type="ECO:0000313" key="12">
    <source>
        <dbReference type="Proteomes" id="UP001342314"/>
    </source>
</evidence>
<sequence length="792" mass="85698">MHLLEPKIPVATAPGWRSSLMNIVKYSWLNVLLVFVPVSWACHFTDQSPTVTFIMSFVAIVPLAALLGFATEDIALRVGETIGGLLNATFGNAVELIIAILALVKGELDIVQSSMIGSILSNCLLVLGMCYFAGGLKRHEMAYGVRPAQVNLNLLGLAVTAIVIPVAFHSFVDDAATESLDVTNAKVLEISHGVAIILLVVYLASLVFQLWTHAYMYAPPPKPDPSNPNAMPPMASLAPSNYPGEPQPPTEGGVFRIPSLPSLPSWGSSSDDGSSSSSSSSSSATDPELEHTPKMLARVAMLLLVVVTVITGVTAEWLVSSIEGLVETGGVSEQFVALILLPLVGNAAEHAVTVATKNKLDLSMSVAIGSSIQSDYFDEFETLVLFISVVGVNWAIADGRTNWLEGLVLMVIYVIIALVFWYYDPTANLTLADIMNKLKQVFSHEDKEKHENPTHSSSDVTQTPAESSSGDRLTSAAVDLDNDRSRTAKGDRTLSRSSSRSSSRERKPTGTGAEGSVARGVEHLREQAAPPAHRHDQPKKDGLLSEADAKLATHDHQHLAPVTHEVHHHHEIEEVERQREVDRHVHHVQHHVQPVVDVQHAAEQQHEKAVPVTKIKERHVATDEDKAQFATLNTAKDSLVEAPRERTIIDKGEQVRENVSHHVHHIVQPEIERDTHEHHRIHTTIPIHQTTHEAPIVHASVQHEPLSLKDFVAGGGDLKSTLKHDAEKLLNRGECERTVDGPAETLVDQMGLASINDKMPTTTGPTGTNSSVTGTTAATGTGMTPASNVARV</sequence>
<dbReference type="InterPro" id="IPR044880">
    <property type="entry name" value="NCX_ion-bd_dom_sf"/>
</dbReference>
<feature type="transmembrane region" description="Helical" evidence="9">
    <location>
        <begin position="26"/>
        <end position="45"/>
    </location>
</feature>
<evidence type="ECO:0000256" key="4">
    <source>
        <dbReference type="ARBA" id="ARBA00022692"/>
    </source>
</evidence>
<name>A0AAV5GC31_9BASI</name>
<protein>
    <recommendedName>
        <fullName evidence="10">Sodium/calcium exchanger membrane region domain-containing protein</fullName>
    </recommendedName>
</protein>
<dbReference type="AlphaFoldDB" id="A0AAV5GC31"/>
<dbReference type="GO" id="GO:0006874">
    <property type="term" value="P:intracellular calcium ion homeostasis"/>
    <property type="evidence" value="ECO:0007669"/>
    <property type="project" value="TreeGrafter"/>
</dbReference>
<dbReference type="Pfam" id="PF01699">
    <property type="entry name" value="Na_Ca_ex"/>
    <property type="match status" value="2"/>
</dbReference>
<feature type="transmembrane region" description="Helical" evidence="9">
    <location>
        <begin position="295"/>
        <end position="315"/>
    </location>
</feature>
<reference evidence="11 12" key="1">
    <citation type="submission" date="2021-12" db="EMBL/GenBank/DDBJ databases">
        <title>High titer production of polyol ester of fatty acids by Rhodotorula paludigena BS15 towards product separation-free biomass refinery.</title>
        <authorList>
            <person name="Mano J."/>
            <person name="Ono H."/>
            <person name="Tanaka T."/>
            <person name="Naito K."/>
            <person name="Sushida H."/>
            <person name="Ike M."/>
            <person name="Tokuyasu K."/>
            <person name="Kitaoka M."/>
        </authorList>
    </citation>
    <scope>NUCLEOTIDE SEQUENCE [LARGE SCALE GENOMIC DNA]</scope>
    <source>
        <strain evidence="11 12">BS15</strain>
    </source>
</reference>
<feature type="compositionally biased region" description="Low complexity" evidence="8">
    <location>
        <begin position="259"/>
        <end position="283"/>
    </location>
</feature>
<feature type="region of interest" description="Disordered" evidence="8">
    <location>
        <begin position="445"/>
        <end position="519"/>
    </location>
</feature>
<evidence type="ECO:0000256" key="3">
    <source>
        <dbReference type="ARBA" id="ARBA00022448"/>
    </source>
</evidence>
<feature type="region of interest" description="Disordered" evidence="8">
    <location>
        <begin position="759"/>
        <end position="792"/>
    </location>
</feature>
<keyword evidence="12" id="KW-1185">Reference proteome</keyword>
<keyword evidence="4 9" id="KW-0812">Transmembrane</keyword>
<evidence type="ECO:0000256" key="5">
    <source>
        <dbReference type="ARBA" id="ARBA00022989"/>
    </source>
</evidence>
<dbReference type="InterPro" id="IPR004713">
    <property type="entry name" value="CaH_exchang"/>
</dbReference>
<keyword evidence="3" id="KW-0813">Transport</keyword>
<dbReference type="PANTHER" id="PTHR31503:SF20">
    <property type="entry name" value="CA(2+)_H(+) EXCHANGER, PUTATIVE (EUROFUNG)-RELATED"/>
    <property type="match status" value="1"/>
</dbReference>
<comment type="caution">
    <text evidence="11">The sequence shown here is derived from an EMBL/GenBank/DDBJ whole genome shotgun (WGS) entry which is preliminary data.</text>
</comment>
<evidence type="ECO:0000256" key="6">
    <source>
        <dbReference type="ARBA" id="ARBA00023065"/>
    </source>
</evidence>
<dbReference type="EMBL" id="BQKY01000001">
    <property type="protein sequence ID" value="GJN87404.1"/>
    <property type="molecule type" value="Genomic_DNA"/>
</dbReference>
<keyword evidence="7 9" id="KW-0472">Membrane</keyword>
<dbReference type="InterPro" id="IPR004837">
    <property type="entry name" value="NaCa_Exmemb"/>
</dbReference>
<evidence type="ECO:0000256" key="2">
    <source>
        <dbReference type="ARBA" id="ARBA00008170"/>
    </source>
</evidence>
<comment type="similarity">
    <text evidence="2">Belongs to the Ca(2+):cation antiporter (CaCA) (TC 2.A.19) family.</text>
</comment>
<keyword evidence="6" id="KW-0406">Ion transport</keyword>
<feature type="transmembrane region" description="Helical" evidence="9">
    <location>
        <begin position="403"/>
        <end position="423"/>
    </location>
</feature>
<keyword evidence="5 9" id="KW-1133">Transmembrane helix</keyword>
<dbReference type="GO" id="GO:0015369">
    <property type="term" value="F:calcium:proton antiporter activity"/>
    <property type="evidence" value="ECO:0007669"/>
    <property type="project" value="TreeGrafter"/>
</dbReference>
<dbReference type="Gene3D" id="1.20.1420.30">
    <property type="entry name" value="NCX, central ion-binding region"/>
    <property type="match status" value="2"/>
</dbReference>
<feature type="region of interest" description="Disordered" evidence="8">
    <location>
        <begin position="226"/>
        <end position="289"/>
    </location>
</feature>
<evidence type="ECO:0000256" key="8">
    <source>
        <dbReference type="SAM" id="MobiDB-lite"/>
    </source>
</evidence>
<feature type="compositionally biased region" description="Low complexity" evidence="8">
    <location>
        <begin position="227"/>
        <end position="236"/>
    </location>
</feature>
<feature type="domain" description="Sodium/calcium exchanger membrane region" evidence="10">
    <location>
        <begin position="300"/>
        <end position="373"/>
    </location>
</feature>
<dbReference type="Proteomes" id="UP001342314">
    <property type="component" value="Unassembled WGS sequence"/>
</dbReference>
<feature type="compositionally biased region" description="Polar residues" evidence="8">
    <location>
        <begin position="454"/>
        <end position="472"/>
    </location>
</feature>
<feature type="transmembrane region" description="Helical" evidence="9">
    <location>
        <begin position="154"/>
        <end position="172"/>
    </location>
</feature>